<name>A0A2U2HC43_9BURK</name>
<dbReference type="PANTHER" id="PTHR30203">
    <property type="entry name" value="OUTER MEMBRANE CATION EFFLUX PROTEIN"/>
    <property type="match status" value="1"/>
</dbReference>
<dbReference type="SUPFAM" id="SSF56954">
    <property type="entry name" value="Outer membrane efflux proteins (OEP)"/>
    <property type="match status" value="1"/>
</dbReference>
<keyword evidence="2" id="KW-0472">Membrane</keyword>
<dbReference type="RefSeq" id="WP_106760195.1">
    <property type="nucleotide sequence ID" value="NZ_PXWF02000322.1"/>
</dbReference>
<protein>
    <submittedName>
        <fullName evidence="4">TolC family protein</fullName>
    </submittedName>
</protein>
<evidence type="ECO:0000256" key="2">
    <source>
        <dbReference type="RuleBase" id="RU362097"/>
    </source>
</evidence>
<keyword evidence="2" id="KW-1134">Transmembrane beta strand</keyword>
<dbReference type="PROSITE" id="PS51257">
    <property type="entry name" value="PROKAR_LIPOPROTEIN"/>
    <property type="match status" value="1"/>
</dbReference>
<dbReference type="NCBIfam" id="TIGR01845">
    <property type="entry name" value="outer_NodT"/>
    <property type="match status" value="1"/>
</dbReference>
<proteinExistence type="inferred from homology"/>
<evidence type="ECO:0000313" key="4">
    <source>
        <dbReference type="EMBL" id="PWF40522.1"/>
    </source>
</evidence>
<evidence type="ECO:0000256" key="1">
    <source>
        <dbReference type="ARBA" id="ARBA00007613"/>
    </source>
</evidence>
<feature type="region of interest" description="Disordered" evidence="3">
    <location>
        <begin position="105"/>
        <end position="125"/>
    </location>
</feature>
<keyword evidence="2" id="KW-0449">Lipoprotein</keyword>
<dbReference type="EMBL" id="PXWF02000322">
    <property type="protein sequence ID" value="PWF40522.1"/>
    <property type="molecule type" value="Genomic_DNA"/>
</dbReference>
<keyword evidence="2" id="KW-0564">Palmitate</keyword>
<evidence type="ECO:0000256" key="3">
    <source>
        <dbReference type="SAM" id="MobiDB-lite"/>
    </source>
</evidence>
<comment type="similarity">
    <text evidence="1 2">Belongs to the outer membrane factor (OMF) (TC 1.B.17) family.</text>
</comment>
<dbReference type="InterPro" id="IPR003423">
    <property type="entry name" value="OMP_efflux"/>
</dbReference>
<keyword evidence="2" id="KW-0812">Transmembrane</keyword>
<dbReference type="OrthoDB" id="9770517at2"/>
<evidence type="ECO:0000313" key="5">
    <source>
        <dbReference type="Proteomes" id="UP000241421"/>
    </source>
</evidence>
<dbReference type="Pfam" id="PF02321">
    <property type="entry name" value="OEP"/>
    <property type="match status" value="2"/>
</dbReference>
<dbReference type="Gene3D" id="2.20.200.10">
    <property type="entry name" value="Outer membrane efflux proteins (OEP)"/>
    <property type="match status" value="1"/>
</dbReference>
<sequence length="491" mass="51087">MKITYQAVWFPLGALILAGCAAVGPDYAPSSLASSRLPASFGAPPAGLVAGAVELAWWRAFDDPALTALIERSLAANHDIGIAAMRLEQAKAMLGESRQGFLPRGGAALGHENRRRGEVETPPGQPRRIETYRGALDASWEIDLFGRVRRSVEAARAQAGSREALLRAAQAGVVAAVAATWFELRGVEAELAVAADISRSQRDSLDLVERLVRAGSASEFDRLRAEALLRHVEVAVPGLESRRAASANALAILLGETPQTFKPPAGAPAREALTVRTIGVGDPAGLLARRADVAAAERALAAASARIGVETAGLYPEIQVHGSIGVVAGSLDAMSGAGVMSSLLGPVIRWSLFDAGRVRARIAASEAGAKEALIAYDQTVLRALRETDDAFKAYGAAGSTLGLRLLEAAASREAARLARVRFAAGEGIYLDVLEAERSDFASRSALAVARTRQRLAVVGIHKALGGGWEVCAQPGRGCGGAAGISSLHGGK</sequence>
<dbReference type="PANTHER" id="PTHR30203:SF25">
    <property type="entry name" value="OUTER MEMBRANE PROTEIN-RELATED"/>
    <property type="match status" value="1"/>
</dbReference>
<dbReference type="AlphaFoldDB" id="A0A2U2HC43"/>
<dbReference type="Gene3D" id="1.20.1600.10">
    <property type="entry name" value="Outer membrane efflux proteins (OEP)"/>
    <property type="match status" value="1"/>
</dbReference>
<dbReference type="GO" id="GO:0015562">
    <property type="term" value="F:efflux transmembrane transporter activity"/>
    <property type="evidence" value="ECO:0007669"/>
    <property type="project" value="InterPro"/>
</dbReference>
<gene>
    <name evidence="4" type="ORF">C7C56_025730</name>
</gene>
<comment type="caution">
    <text evidence="4">The sequence shown here is derived from an EMBL/GenBank/DDBJ whole genome shotgun (WGS) entry which is preliminary data.</text>
</comment>
<dbReference type="Proteomes" id="UP000241421">
    <property type="component" value="Unassembled WGS sequence"/>
</dbReference>
<organism evidence="4 5">
    <name type="scientific">Massilia glaciei</name>
    <dbReference type="NCBI Taxonomy" id="1524097"/>
    <lineage>
        <taxon>Bacteria</taxon>
        <taxon>Pseudomonadati</taxon>
        <taxon>Pseudomonadota</taxon>
        <taxon>Betaproteobacteria</taxon>
        <taxon>Burkholderiales</taxon>
        <taxon>Oxalobacteraceae</taxon>
        <taxon>Telluria group</taxon>
        <taxon>Massilia</taxon>
    </lineage>
</organism>
<reference evidence="4 5" key="1">
    <citation type="submission" date="2018-04" db="EMBL/GenBank/DDBJ databases">
        <title>Massilia violaceinigra sp. nov., a novel purple-pigmented bacterium isolated from Tianshan glacier, Xinjiang, China.</title>
        <authorList>
            <person name="Wang H."/>
        </authorList>
    </citation>
    <scope>NUCLEOTIDE SEQUENCE [LARGE SCALE GENOMIC DNA]</scope>
    <source>
        <strain evidence="4 5">B448-2</strain>
    </source>
</reference>
<dbReference type="GO" id="GO:0005886">
    <property type="term" value="C:plasma membrane"/>
    <property type="evidence" value="ECO:0007669"/>
    <property type="project" value="UniProtKB-SubCell"/>
</dbReference>
<accession>A0A2U2HC43</accession>
<dbReference type="InterPro" id="IPR010131">
    <property type="entry name" value="MdtP/NodT-like"/>
</dbReference>
<comment type="subcellular location">
    <subcellularLocation>
        <location evidence="2">Cell membrane</location>
        <topology evidence="2">Lipid-anchor</topology>
    </subcellularLocation>
</comment>
<keyword evidence="5" id="KW-1185">Reference proteome</keyword>